<name>A0A9K3JKQ3_HELAN</name>
<sequence>MVRTKDKAGASSSSQPQAESQQKNRRLVRVGDPDSEEDAAPRGRKPEWTSGSLLEQPEEWRSDLFHDQMNKLQQRKEAFICEKGIREVDFGPFGITDKFTALGWEAALKCYDNEVKTMYDQQIQEWMATLECPPFKAPNKMKLVGTVNGVRLEMSYDSLRRIAKFDSKPSNQYIYPSLEDLYHNPKKHPQWQNMLDYLFVPGTTHGKLLRRNLRIEAKLMLVLCTHNVIPRRGDKVEVQFAEVPILYMLMHGSPMVLYRFLVLNNIWISRNSGERKIVPHCRLITALLKRYGAIGAEDRGSYKRFKPFDIQHLGSGWEYKESKRYHKLKSDGKRWRALKVDARPL</sequence>
<dbReference type="InterPro" id="IPR046796">
    <property type="entry name" value="Transposase_32_dom"/>
</dbReference>
<dbReference type="Proteomes" id="UP000215914">
    <property type="component" value="Unassembled WGS sequence"/>
</dbReference>
<dbReference type="Pfam" id="PF20167">
    <property type="entry name" value="Transposase_32"/>
    <property type="match status" value="1"/>
</dbReference>
<evidence type="ECO:0000313" key="3">
    <source>
        <dbReference type="EMBL" id="KAF5817258.1"/>
    </source>
</evidence>
<comment type="caution">
    <text evidence="3">The sequence shown here is derived from an EMBL/GenBank/DDBJ whole genome shotgun (WGS) entry which is preliminary data.</text>
</comment>
<feature type="region of interest" description="Disordered" evidence="1">
    <location>
        <begin position="1"/>
        <end position="53"/>
    </location>
</feature>
<accession>A0A9K3JKQ3</accession>
<gene>
    <name evidence="3" type="ORF">HanXRQr2_Chr02g0050811</name>
</gene>
<evidence type="ECO:0000313" key="4">
    <source>
        <dbReference type="Proteomes" id="UP000215914"/>
    </source>
</evidence>
<feature type="domain" description="Putative plant transposon protein" evidence="2">
    <location>
        <begin position="146"/>
        <end position="292"/>
    </location>
</feature>
<reference evidence="3" key="1">
    <citation type="journal article" date="2017" name="Nature">
        <title>The sunflower genome provides insights into oil metabolism, flowering and Asterid evolution.</title>
        <authorList>
            <person name="Badouin H."/>
            <person name="Gouzy J."/>
            <person name="Grassa C.J."/>
            <person name="Murat F."/>
            <person name="Staton S.E."/>
            <person name="Cottret L."/>
            <person name="Lelandais-Briere C."/>
            <person name="Owens G.L."/>
            <person name="Carrere S."/>
            <person name="Mayjonade B."/>
            <person name="Legrand L."/>
            <person name="Gill N."/>
            <person name="Kane N.C."/>
            <person name="Bowers J.E."/>
            <person name="Hubner S."/>
            <person name="Bellec A."/>
            <person name="Berard A."/>
            <person name="Berges H."/>
            <person name="Blanchet N."/>
            <person name="Boniface M.C."/>
            <person name="Brunel D."/>
            <person name="Catrice O."/>
            <person name="Chaidir N."/>
            <person name="Claudel C."/>
            <person name="Donnadieu C."/>
            <person name="Faraut T."/>
            <person name="Fievet G."/>
            <person name="Helmstetter N."/>
            <person name="King M."/>
            <person name="Knapp S.J."/>
            <person name="Lai Z."/>
            <person name="Le Paslier M.C."/>
            <person name="Lippi Y."/>
            <person name="Lorenzon L."/>
            <person name="Mandel J.R."/>
            <person name="Marage G."/>
            <person name="Marchand G."/>
            <person name="Marquand E."/>
            <person name="Bret-Mestries E."/>
            <person name="Morien E."/>
            <person name="Nambeesan S."/>
            <person name="Nguyen T."/>
            <person name="Pegot-Espagnet P."/>
            <person name="Pouilly N."/>
            <person name="Raftis F."/>
            <person name="Sallet E."/>
            <person name="Schiex T."/>
            <person name="Thomas J."/>
            <person name="Vandecasteele C."/>
            <person name="Vares D."/>
            <person name="Vear F."/>
            <person name="Vautrin S."/>
            <person name="Crespi M."/>
            <person name="Mangin B."/>
            <person name="Burke J.M."/>
            <person name="Salse J."/>
            <person name="Munos S."/>
            <person name="Vincourt P."/>
            <person name="Rieseberg L.H."/>
            <person name="Langlade N.B."/>
        </authorList>
    </citation>
    <scope>NUCLEOTIDE SEQUENCE</scope>
    <source>
        <tissue evidence="3">Leaves</tissue>
    </source>
</reference>
<keyword evidence="4" id="KW-1185">Reference proteome</keyword>
<protein>
    <recommendedName>
        <fullName evidence="2">Putative plant transposon protein domain-containing protein</fullName>
    </recommendedName>
</protein>
<feature type="compositionally biased region" description="Low complexity" evidence="1">
    <location>
        <begin position="9"/>
        <end position="21"/>
    </location>
</feature>
<evidence type="ECO:0000256" key="1">
    <source>
        <dbReference type="SAM" id="MobiDB-lite"/>
    </source>
</evidence>
<organism evidence="3 4">
    <name type="scientific">Helianthus annuus</name>
    <name type="common">Common sunflower</name>
    <dbReference type="NCBI Taxonomy" id="4232"/>
    <lineage>
        <taxon>Eukaryota</taxon>
        <taxon>Viridiplantae</taxon>
        <taxon>Streptophyta</taxon>
        <taxon>Embryophyta</taxon>
        <taxon>Tracheophyta</taxon>
        <taxon>Spermatophyta</taxon>
        <taxon>Magnoliopsida</taxon>
        <taxon>eudicotyledons</taxon>
        <taxon>Gunneridae</taxon>
        <taxon>Pentapetalae</taxon>
        <taxon>asterids</taxon>
        <taxon>campanulids</taxon>
        <taxon>Asterales</taxon>
        <taxon>Asteraceae</taxon>
        <taxon>Asteroideae</taxon>
        <taxon>Heliantheae alliance</taxon>
        <taxon>Heliantheae</taxon>
        <taxon>Helianthus</taxon>
    </lineage>
</organism>
<dbReference type="EMBL" id="MNCJ02000317">
    <property type="protein sequence ID" value="KAF5817258.1"/>
    <property type="molecule type" value="Genomic_DNA"/>
</dbReference>
<reference evidence="3" key="2">
    <citation type="submission" date="2020-06" db="EMBL/GenBank/DDBJ databases">
        <title>Helianthus annuus Genome sequencing and assembly Release 2.</title>
        <authorList>
            <person name="Gouzy J."/>
            <person name="Langlade N."/>
            <person name="Munos S."/>
        </authorList>
    </citation>
    <scope>NUCLEOTIDE SEQUENCE</scope>
    <source>
        <tissue evidence="3">Leaves</tissue>
    </source>
</reference>
<evidence type="ECO:0000259" key="2">
    <source>
        <dbReference type="Pfam" id="PF20167"/>
    </source>
</evidence>
<dbReference type="AlphaFoldDB" id="A0A9K3JKQ3"/>
<proteinExistence type="predicted"/>
<dbReference type="Gramene" id="mRNA:HanXRQr2_Chr02g0050811">
    <property type="protein sequence ID" value="CDS:HanXRQr2_Chr02g0050811.1"/>
    <property type="gene ID" value="HanXRQr2_Chr02g0050811"/>
</dbReference>